<gene>
    <name evidence="2" type="ORF">ACFFNY_04185</name>
</gene>
<comment type="caution">
    <text evidence="2">The sequence shown here is derived from an EMBL/GenBank/DDBJ whole genome shotgun (WGS) entry which is preliminary data.</text>
</comment>
<evidence type="ECO:0000256" key="1">
    <source>
        <dbReference type="SAM" id="MobiDB-lite"/>
    </source>
</evidence>
<sequence length="40" mass="4464">MAKNKNKAQNQQNNAEFAEEVTNVSKKTSAGNQKQNANRE</sequence>
<accession>A0ABV5VR56</accession>
<keyword evidence="3" id="KW-1185">Reference proteome</keyword>
<name>A0ABV5VR56_9BACL</name>
<evidence type="ECO:0000313" key="3">
    <source>
        <dbReference type="Proteomes" id="UP001589619"/>
    </source>
</evidence>
<organism evidence="2 3">
    <name type="scientific">Paenibacillus hodogayensis</name>
    <dbReference type="NCBI Taxonomy" id="279208"/>
    <lineage>
        <taxon>Bacteria</taxon>
        <taxon>Bacillati</taxon>
        <taxon>Bacillota</taxon>
        <taxon>Bacilli</taxon>
        <taxon>Bacillales</taxon>
        <taxon>Paenibacillaceae</taxon>
        <taxon>Paenibacillus</taxon>
    </lineage>
</organism>
<dbReference type="EMBL" id="JBHMAG010000004">
    <property type="protein sequence ID" value="MFB9750765.1"/>
    <property type="molecule type" value="Genomic_DNA"/>
</dbReference>
<reference evidence="2 3" key="1">
    <citation type="submission" date="2024-09" db="EMBL/GenBank/DDBJ databases">
        <authorList>
            <person name="Sun Q."/>
            <person name="Mori K."/>
        </authorList>
    </citation>
    <scope>NUCLEOTIDE SEQUENCE [LARGE SCALE GENOMIC DNA]</scope>
    <source>
        <strain evidence="2 3">JCM 12520</strain>
    </source>
</reference>
<proteinExistence type="predicted"/>
<evidence type="ECO:0000313" key="2">
    <source>
        <dbReference type="EMBL" id="MFB9750765.1"/>
    </source>
</evidence>
<evidence type="ECO:0008006" key="4">
    <source>
        <dbReference type="Google" id="ProtNLM"/>
    </source>
</evidence>
<protein>
    <recommendedName>
        <fullName evidence="4">Small, acid-soluble spore protein gamma-type</fullName>
    </recommendedName>
</protein>
<feature type="region of interest" description="Disordered" evidence="1">
    <location>
        <begin position="1"/>
        <end position="40"/>
    </location>
</feature>
<dbReference type="RefSeq" id="WP_344904965.1">
    <property type="nucleotide sequence ID" value="NZ_BAAAYO010000002.1"/>
</dbReference>
<feature type="compositionally biased region" description="Polar residues" evidence="1">
    <location>
        <begin position="22"/>
        <end position="40"/>
    </location>
</feature>
<dbReference type="Proteomes" id="UP001589619">
    <property type="component" value="Unassembled WGS sequence"/>
</dbReference>